<feature type="region of interest" description="Disordered" evidence="2">
    <location>
        <begin position="748"/>
        <end position="772"/>
    </location>
</feature>
<reference evidence="6 7" key="1">
    <citation type="submission" date="2019-03" db="EMBL/GenBank/DDBJ databases">
        <title>Genomic features of bacteria from cold environments.</title>
        <authorList>
            <person name="Shen L."/>
        </authorList>
    </citation>
    <scope>NUCLEOTIDE SEQUENCE [LARGE SCALE GENOMIC DNA]</scope>
    <source>
        <strain evidence="7">T3246-1</strain>
    </source>
</reference>
<organism evidence="6 7">
    <name type="scientific">Occultella glacieicola</name>
    <dbReference type="NCBI Taxonomy" id="2518684"/>
    <lineage>
        <taxon>Bacteria</taxon>
        <taxon>Bacillati</taxon>
        <taxon>Actinomycetota</taxon>
        <taxon>Actinomycetes</taxon>
        <taxon>Micrococcales</taxon>
        <taxon>Ruaniaceae</taxon>
        <taxon>Occultella</taxon>
    </lineage>
</organism>
<feature type="compositionally biased region" description="Low complexity" evidence="2">
    <location>
        <begin position="750"/>
        <end position="760"/>
    </location>
</feature>
<feature type="compositionally biased region" description="Polar residues" evidence="2">
    <location>
        <begin position="761"/>
        <end position="772"/>
    </location>
</feature>
<feature type="domain" description="Alpha-N-acetylglucosaminidase C-terminal" evidence="5">
    <location>
        <begin position="450"/>
        <end position="726"/>
    </location>
</feature>
<comment type="caution">
    <text evidence="6">The sequence shown here is derived from an EMBL/GenBank/DDBJ whole genome shotgun (WGS) entry which is preliminary data.</text>
</comment>
<dbReference type="PANTHER" id="PTHR12872">
    <property type="entry name" value="ALPHA-N-ACETYLGLUCOSAMINIDASE"/>
    <property type="match status" value="1"/>
</dbReference>
<dbReference type="Gene3D" id="1.20.120.670">
    <property type="entry name" value="N-acetyl-b-d-glucoasminidase"/>
    <property type="match status" value="1"/>
</dbReference>
<keyword evidence="7" id="KW-1185">Reference proteome</keyword>
<evidence type="ECO:0000256" key="2">
    <source>
        <dbReference type="SAM" id="MobiDB-lite"/>
    </source>
</evidence>
<dbReference type="InterPro" id="IPR024240">
    <property type="entry name" value="NAGLU_N"/>
</dbReference>
<dbReference type="InterPro" id="IPR024732">
    <property type="entry name" value="NAGLU_C"/>
</dbReference>
<evidence type="ECO:0000313" key="6">
    <source>
        <dbReference type="EMBL" id="TDE92657.1"/>
    </source>
</evidence>
<dbReference type="EMBL" id="SMNA01000006">
    <property type="protein sequence ID" value="TDE92657.1"/>
    <property type="molecule type" value="Genomic_DNA"/>
</dbReference>
<dbReference type="Gene3D" id="3.20.20.80">
    <property type="entry name" value="Glycosidases"/>
    <property type="match status" value="1"/>
</dbReference>
<dbReference type="Pfam" id="PF05089">
    <property type="entry name" value="NAGLU"/>
    <property type="match status" value="1"/>
</dbReference>
<proteinExistence type="predicted"/>
<keyword evidence="1" id="KW-0378">Hydrolase</keyword>
<evidence type="ECO:0000259" key="3">
    <source>
        <dbReference type="Pfam" id="PF05089"/>
    </source>
</evidence>
<dbReference type="Proteomes" id="UP000504882">
    <property type="component" value="Unassembled WGS sequence"/>
</dbReference>
<evidence type="ECO:0000256" key="1">
    <source>
        <dbReference type="ARBA" id="ARBA00022801"/>
    </source>
</evidence>
<name>A0ABY2E712_9MICO</name>
<dbReference type="Pfam" id="PF12971">
    <property type="entry name" value="NAGLU_N"/>
    <property type="match status" value="1"/>
</dbReference>
<dbReference type="Gene3D" id="3.30.379.10">
    <property type="entry name" value="Chitobiase/beta-hexosaminidase domain 2-like"/>
    <property type="match status" value="1"/>
</dbReference>
<dbReference type="PANTHER" id="PTHR12872:SF1">
    <property type="entry name" value="ALPHA-N-ACETYLGLUCOSAMINIDASE"/>
    <property type="match status" value="1"/>
</dbReference>
<accession>A0ABY2E712</accession>
<feature type="domain" description="Alpha-N-acetylglucosaminidase tim-barrel" evidence="3">
    <location>
        <begin position="115"/>
        <end position="440"/>
    </location>
</feature>
<evidence type="ECO:0000313" key="7">
    <source>
        <dbReference type="Proteomes" id="UP000504882"/>
    </source>
</evidence>
<dbReference type="Pfam" id="PF12972">
    <property type="entry name" value="NAGLU_C"/>
    <property type="match status" value="1"/>
</dbReference>
<dbReference type="InterPro" id="IPR007781">
    <property type="entry name" value="NAGLU"/>
</dbReference>
<protein>
    <submittedName>
        <fullName evidence="6">Alpha-N-acetylglucosaminidase</fullName>
    </submittedName>
</protein>
<dbReference type="RefSeq" id="WP_133108287.1">
    <property type="nucleotide sequence ID" value="NZ_SMNA01000006.1"/>
</dbReference>
<gene>
    <name evidence="6" type="ORF">EXU48_14065</name>
</gene>
<sequence>MRGHPGDPDPPDPARVPSALAGTTALLHRLLGDAAVAVDLGLCGRDGDRQVFSYEADAGRLRLRGSDPSALASGFYHYAKSHGGAQFTWDDAALDLPTPLPDAPATRRSTELTTRYYLNFVTFSYSAAYWDWDRWEREIDWMALHGVTLPLMVLGHEAVLLRAFTDLGLAAADALAWIGGSAHFAWTWMGGTNTWGGPLPRDWVTRHLDLARRVLARQRELGMTPVLPAFAGHVPAALAPDGTPTIEWQGWRTHLLPADSPEFARVAGAVMAAQRDLLGTDHHYAVDPFIESVPPSGAPDYLRGMARGIYAALAESDPEAVWVLQGWPMHYHRDFWTSERARAFLEAVPADRLLLLDLWAEHAPMWQRTDAMFGRRWLWCAVHNFGGRFALFGDLDGLRTGLEEARRSPGRGRLEGTGLTMEAIENNAVFYEFWSDLVWEPGPGTDGQDWLDGFARARYRTDDPTAARAWEILARTLYGPGRTRSIPSPVIARPWGPDAPFATQRLAGEFVDPGAPERQSANIDAENDPRVLGDLTDLTEAAHLLIGLHPDAPATGPLGRDIVDLVGHIVAQRARLPIRSILAASARRDADGVRRAMADLRAHILTLDELADQMPASRLATWIDAARSWGTDGAESDVLERDARTLLTVWGRQDSGLHDYSGRHWSGLLAGFHLPRWQLWADWLAQATARPDGVTGADVSVLREAIVAHEEAWRTTVTRAATTATERPEGPVLPGLALAALTRFPPPPAATSAVVPASDPLGNTTAVPDTKE</sequence>
<feature type="domain" description="Alpha-N-acetylglucosaminidase N-terminal" evidence="4">
    <location>
        <begin position="22"/>
        <end position="101"/>
    </location>
</feature>
<dbReference type="InterPro" id="IPR029018">
    <property type="entry name" value="Hex-like_dom2"/>
</dbReference>
<evidence type="ECO:0000259" key="4">
    <source>
        <dbReference type="Pfam" id="PF12971"/>
    </source>
</evidence>
<evidence type="ECO:0000259" key="5">
    <source>
        <dbReference type="Pfam" id="PF12972"/>
    </source>
</evidence>
<dbReference type="InterPro" id="IPR024733">
    <property type="entry name" value="NAGLU_tim-barrel"/>
</dbReference>